<proteinExistence type="inferred from homology"/>
<keyword evidence="6 7" id="KW-0520">NAD</keyword>
<comment type="catalytic activity">
    <reaction evidence="7 8">
        <text>deamido-NAD(+) + L-glutamine + ATP + H2O = L-glutamate + AMP + diphosphate + NAD(+) + H(+)</text>
        <dbReference type="Rhea" id="RHEA:24384"/>
        <dbReference type="ChEBI" id="CHEBI:15377"/>
        <dbReference type="ChEBI" id="CHEBI:15378"/>
        <dbReference type="ChEBI" id="CHEBI:29985"/>
        <dbReference type="ChEBI" id="CHEBI:30616"/>
        <dbReference type="ChEBI" id="CHEBI:33019"/>
        <dbReference type="ChEBI" id="CHEBI:57540"/>
        <dbReference type="ChEBI" id="CHEBI:58359"/>
        <dbReference type="ChEBI" id="CHEBI:58437"/>
        <dbReference type="ChEBI" id="CHEBI:456215"/>
        <dbReference type="EC" id="6.3.5.1"/>
    </reaction>
</comment>
<dbReference type="UniPathway" id="UPA00253">
    <property type="reaction ID" value="UER00334"/>
</dbReference>
<dbReference type="FunFam" id="1.10.10.1140:FF:000001">
    <property type="entry name" value="Glutamine-dependent NAD(+) synthetase"/>
    <property type="match status" value="1"/>
</dbReference>
<keyword evidence="4 7" id="KW-0547">Nucleotide-binding</keyword>
<dbReference type="Gene3D" id="3.60.110.10">
    <property type="entry name" value="Carbon-nitrogen hydrolase"/>
    <property type="match status" value="1"/>
</dbReference>
<dbReference type="Pfam" id="PF02540">
    <property type="entry name" value="NAD_synthase"/>
    <property type="match status" value="1"/>
</dbReference>
<evidence type="ECO:0000259" key="10">
    <source>
        <dbReference type="PROSITE" id="PS50263"/>
    </source>
</evidence>
<feature type="binding site" evidence="7">
    <location>
        <position position="464"/>
    </location>
    <ligand>
        <name>deamido-NAD(+)</name>
        <dbReference type="ChEBI" id="CHEBI:58437"/>
        <note>ligand shared between two neighboring subunits</note>
    </ligand>
</feature>
<feature type="binding site" evidence="7">
    <location>
        <begin position="469"/>
        <end position="472"/>
    </location>
    <ligand>
        <name>deamido-NAD(+)</name>
        <dbReference type="ChEBI" id="CHEBI:58437"/>
        <note>ligand shared between two neighboring subunits</note>
    </ligand>
</feature>
<feature type="active site" description="Proton acceptor; for glutaminase activity" evidence="7">
    <location>
        <position position="46"/>
    </location>
</feature>
<dbReference type="Gene3D" id="3.40.50.620">
    <property type="entry name" value="HUPs"/>
    <property type="match status" value="1"/>
</dbReference>
<feature type="binding site" evidence="7">
    <location>
        <position position="435"/>
    </location>
    <ligand>
        <name>deamido-NAD(+)</name>
        <dbReference type="ChEBI" id="CHEBI:58437"/>
        <note>ligand shared between two neighboring subunits</note>
    </ligand>
</feature>
<evidence type="ECO:0000313" key="12">
    <source>
        <dbReference type="Proteomes" id="UP000183190"/>
    </source>
</evidence>
<dbReference type="SUPFAM" id="SSF56317">
    <property type="entry name" value="Carbon-nitrogen hydrolase"/>
    <property type="match status" value="1"/>
</dbReference>
<feature type="binding site" evidence="7">
    <location>
        <position position="198"/>
    </location>
    <ligand>
        <name>L-glutamine</name>
        <dbReference type="ChEBI" id="CHEBI:58359"/>
    </ligand>
</feature>
<dbReference type="PIRSF" id="PIRSF006630">
    <property type="entry name" value="NADS_GAT"/>
    <property type="match status" value="1"/>
</dbReference>
<evidence type="ECO:0000313" key="11">
    <source>
        <dbReference type="EMBL" id="SEH86905.1"/>
    </source>
</evidence>
<dbReference type="HAMAP" id="MF_02090">
    <property type="entry name" value="NadE_glutamine_dep"/>
    <property type="match status" value="1"/>
</dbReference>
<feature type="binding site" evidence="7">
    <location>
        <position position="459"/>
    </location>
    <ligand>
        <name>ATP</name>
        <dbReference type="ChEBI" id="CHEBI:30616"/>
    </ligand>
</feature>
<dbReference type="NCBIfam" id="TIGR00552">
    <property type="entry name" value="nadE"/>
    <property type="match status" value="1"/>
</dbReference>
<sequence>MKDGFIKIACATPDVKVADCQYNADSIIELITEAHSKGVKIACFPELSVTGYTCSDLFLQDALLSSARHGLVRIIRETEKLNIVSLIGVPLAVCGKLYNCAVIVNRGKAIGAVAKKNIPNYSEFYEVRHFTAANESLCADIQLDEDYSVHLEDTIFTCRELPELTFGVEICEDMWVSSPPSERLAASGAVIIFNLSASDEVIGKADYRRTLIKAHSGSLACTYAYADSGIGESTQDMVFAGHNIIAENGSVLAESKAFSSGLTIADTDIKKLSHERRRMNSFSACPSCKTAYFSLDVTETILDRAFQKTPFVPSDKKALDSRCEEILTMQAVGLMTRLRHIGCKTAVLGLSGGLDSTLALIVAVHAFDMLGLDRSGIHTITMPCFGTTDRTYNNACSLAKAYSATLTEINICASVTQHFANIGQSPDVHDVTYENSQARERTQVLMDKANQLGCIVVGTGDLSELALGWATYNGDHMSMYAVNSSIPKTLVRWLVNYEAEISNGELKKVLSDILDTPVSPELLPPEKNGTISQKTEDIVGPYELHDFFMYYMLRYGFSPSKIFRIACLAFAETYSKEFIMKWLKTFYRRFFIQQFKRSCLPDGPKVGTVTLSPRGDWRMPSDASANIWLKELDNID</sequence>
<dbReference type="GO" id="GO:0005737">
    <property type="term" value="C:cytoplasm"/>
    <property type="evidence" value="ECO:0007669"/>
    <property type="project" value="InterPro"/>
</dbReference>
<organism evidence="11 12">
    <name type="scientific">Ruminococcus flavefaciens</name>
    <dbReference type="NCBI Taxonomy" id="1265"/>
    <lineage>
        <taxon>Bacteria</taxon>
        <taxon>Bacillati</taxon>
        <taxon>Bacillota</taxon>
        <taxon>Clostridia</taxon>
        <taxon>Eubacteriales</taxon>
        <taxon>Oscillospiraceae</taxon>
        <taxon>Ruminococcus</taxon>
    </lineage>
</organism>
<feature type="active site" description="Nucleophile; for glutaminase activity" evidence="7">
    <location>
        <position position="171"/>
    </location>
</feature>
<evidence type="ECO:0000256" key="9">
    <source>
        <dbReference type="RuleBase" id="RU003811"/>
    </source>
</evidence>
<comment type="similarity">
    <text evidence="2 7 8">In the C-terminal section; belongs to the NAD synthetase family.</text>
</comment>
<dbReference type="Proteomes" id="UP000183190">
    <property type="component" value="Unassembled WGS sequence"/>
</dbReference>
<dbReference type="AlphaFoldDB" id="A0A1H6LEJ8"/>
<dbReference type="GO" id="GO:0003952">
    <property type="term" value="F:NAD+ synthase (glutamine-hydrolyzing) activity"/>
    <property type="evidence" value="ECO:0007669"/>
    <property type="project" value="UniProtKB-UniRule"/>
</dbReference>
<dbReference type="EC" id="6.3.5.1" evidence="7 8"/>
<accession>A0A1H6LEJ8</accession>
<dbReference type="InterPro" id="IPR041856">
    <property type="entry name" value="NAD+_synth_C"/>
</dbReference>
<evidence type="ECO:0000256" key="3">
    <source>
        <dbReference type="ARBA" id="ARBA00022598"/>
    </source>
</evidence>
<feature type="binding site" evidence="7">
    <location>
        <position position="204"/>
    </location>
    <ligand>
        <name>L-glutamine</name>
        <dbReference type="ChEBI" id="CHEBI:58359"/>
    </ligand>
</feature>
<comment type="similarity">
    <text evidence="9">Belongs to the NAD synthetase family.</text>
</comment>
<evidence type="ECO:0000256" key="1">
    <source>
        <dbReference type="ARBA" id="ARBA00005188"/>
    </source>
</evidence>
<dbReference type="PANTHER" id="PTHR23090">
    <property type="entry name" value="NH 3 /GLUTAMINE-DEPENDENT NAD + SYNTHETASE"/>
    <property type="match status" value="1"/>
</dbReference>
<dbReference type="CDD" id="cd07570">
    <property type="entry name" value="GAT_Gln-NAD-synth"/>
    <property type="match status" value="1"/>
</dbReference>
<feature type="binding site" evidence="7">
    <location>
        <position position="121"/>
    </location>
    <ligand>
        <name>L-glutamine</name>
        <dbReference type="ChEBI" id="CHEBI:58359"/>
    </ligand>
</feature>
<dbReference type="RefSeq" id="WP_074719054.1">
    <property type="nucleotide sequence ID" value="NZ_FNWV01000020.1"/>
</dbReference>
<comment type="function">
    <text evidence="7">Catalyzes the ATP-dependent amidation of deamido-NAD to form NAD. Uses L-glutamine as a nitrogen source.</text>
</comment>
<dbReference type="GO" id="GO:0008795">
    <property type="term" value="F:NAD+ synthase activity"/>
    <property type="evidence" value="ECO:0007669"/>
    <property type="project" value="UniProtKB-UniRule"/>
</dbReference>
<dbReference type="GO" id="GO:0005524">
    <property type="term" value="F:ATP binding"/>
    <property type="evidence" value="ECO:0007669"/>
    <property type="project" value="UniProtKB-UniRule"/>
</dbReference>
<dbReference type="SUPFAM" id="SSF52402">
    <property type="entry name" value="Adenine nucleotide alpha hydrolases-like"/>
    <property type="match status" value="1"/>
</dbReference>
<dbReference type="NCBIfam" id="NF002730">
    <property type="entry name" value="PRK02628.1"/>
    <property type="match status" value="1"/>
</dbReference>
<keyword evidence="5 7" id="KW-0067">ATP-binding</keyword>
<evidence type="ECO:0000256" key="7">
    <source>
        <dbReference type="HAMAP-Rule" id="MF_02090"/>
    </source>
</evidence>
<reference evidence="11 12" key="1">
    <citation type="submission" date="2016-10" db="EMBL/GenBank/DDBJ databases">
        <authorList>
            <person name="de Groot N.N."/>
        </authorList>
    </citation>
    <scope>NUCLEOTIDE SEQUENCE [LARGE SCALE GENOMIC DNA]</scope>
    <source>
        <strain evidence="11 12">YAD2003</strain>
    </source>
</reference>
<dbReference type="InterPro" id="IPR014445">
    <property type="entry name" value="Gln-dep_NAD_synthase"/>
</dbReference>
<keyword evidence="3 7" id="KW-0436">Ligase</keyword>
<evidence type="ECO:0000256" key="5">
    <source>
        <dbReference type="ARBA" id="ARBA00022840"/>
    </source>
</evidence>
<dbReference type="InterPro" id="IPR022310">
    <property type="entry name" value="NAD/GMP_synthase"/>
</dbReference>
<feature type="domain" description="CN hydrolase" evidence="10">
    <location>
        <begin position="6"/>
        <end position="269"/>
    </location>
</feature>
<dbReference type="CDD" id="cd00553">
    <property type="entry name" value="NAD_synthase"/>
    <property type="match status" value="1"/>
</dbReference>
<dbReference type="OrthoDB" id="9803818at2"/>
<protein>
    <recommendedName>
        <fullName evidence="7 8">Glutamine-dependent NAD(+) synthetase</fullName>
        <ecNumber evidence="7 8">6.3.5.1</ecNumber>
    </recommendedName>
    <alternativeName>
        <fullName evidence="7 8">NAD(+) synthase [glutamine-hydrolyzing]</fullName>
    </alternativeName>
</protein>
<evidence type="ECO:0000256" key="2">
    <source>
        <dbReference type="ARBA" id="ARBA00007145"/>
    </source>
</evidence>
<feature type="binding site" evidence="7">
    <location>
        <begin position="349"/>
        <end position="356"/>
    </location>
    <ligand>
        <name>ATP</name>
        <dbReference type="ChEBI" id="CHEBI:30616"/>
    </ligand>
</feature>
<evidence type="ECO:0000256" key="4">
    <source>
        <dbReference type="ARBA" id="ARBA00022741"/>
    </source>
</evidence>
<dbReference type="PANTHER" id="PTHR23090:SF9">
    <property type="entry name" value="GLUTAMINE-DEPENDENT NAD(+) SYNTHETASE"/>
    <property type="match status" value="1"/>
</dbReference>
<dbReference type="Pfam" id="PF00795">
    <property type="entry name" value="CN_hydrolase"/>
    <property type="match status" value="1"/>
</dbReference>
<name>A0A1H6LEJ8_RUMFL</name>
<feature type="active site" description="For glutaminase activity" evidence="7">
    <location>
        <position position="115"/>
    </location>
</feature>
<dbReference type="InterPro" id="IPR036526">
    <property type="entry name" value="C-N_Hydrolase_sf"/>
</dbReference>
<dbReference type="GO" id="GO:0004359">
    <property type="term" value="F:glutaminase activity"/>
    <property type="evidence" value="ECO:0007669"/>
    <property type="project" value="InterPro"/>
</dbReference>
<dbReference type="InterPro" id="IPR003010">
    <property type="entry name" value="C-N_Hydrolase"/>
</dbReference>
<gene>
    <name evidence="7" type="primary">nadE</name>
    <name evidence="11" type="ORF">SAMN02910265_03124</name>
</gene>
<dbReference type="InterPro" id="IPR003694">
    <property type="entry name" value="NAD_synthase"/>
</dbReference>
<dbReference type="PROSITE" id="PS50263">
    <property type="entry name" value="CN_HYDROLASE"/>
    <property type="match status" value="1"/>
</dbReference>
<evidence type="ECO:0000256" key="8">
    <source>
        <dbReference type="PIRNR" id="PIRNR006630"/>
    </source>
</evidence>
<comment type="pathway">
    <text evidence="1 7 8">Cofactor biosynthesis; NAD(+) biosynthesis; NAD(+) from deamido-NAD(+) (L-Gln route): step 1/1.</text>
</comment>
<evidence type="ECO:0000256" key="6">
    <source>
        <dbReference type="ARBA" id="ARBA00023027"/>
    </source>
</evidence>
<dbReference type="GO" id="GO:0009435">
    <property type="term" value="P:NAD+ biosynthetic process"/>
    <property type="evidence" value="ECO:0007669"/>
    <property type="project" value="UniProtKB-UniRule"/>
</dbReference>
<dbReference type="InterPro" id="IPR014729">
    <property type="entry name" value="Rossmann-like_a/b/a_fold"/>
</dbReference>
<dbReference type="EMBL" id="FNWV01000020">
    <property type="protein sequence ID" value="SEH86905.1"/>
    <property type="molecule type" value="Genomic_DNA"/>
</dbReference>
<feature type="binding site" evidence="7">
    <location>
        <position position="596"/>
    </location>
    <ligand>
        <name>deamido-NAD(+)</name>
        <dbReference type="ChEBI" id="CHEBI:58437"/>
        <note>ligand shared between two neighboring subunits</note>
    </ligand>
</feature>
<dbReference type="Gene3D" id="1.10.10.1140">
    <property type="entry name" value="Glutamine-dependent NAD+ synthetase, C-terminal domain"/>
    <property type="match status" value="1"/>
</dbReference>